<dbReference type="AlphaFoldDB" id="A0AAV6NWY4"/>
<organism evidence="2 3">
    <name type="scientific">Cucurbita argyrosperma subsp. sororia</name>
    <dbReference type="NCBI Taxonomy" id="37648"/>
    <lineage>
        <taxon>Eukaryota</taxon>
        <taxon>Viridiplantae</taxon>
        <taxon>Streptophyta</taxon>
        <taxon>Embryophyta</taxon>
        <taxon>Tracheophyta</taxon>
        <taxon>Spermatophyta</taxon>
        <taxon>Magnoliopsida</taxon>
        <taxon>eudicotyledons</taxon>
        <taxon>Gunneridae</taxon>
        <taxon>Pentapetalae</taxon>
        <taxon>rosids</taxon>
        <taxon>fabids</taxon>
        <taxon>Cucurbitales</taxon>
        <taxon>Cucurbitaceae</taxon>
        <taxon>Cucurbiteae</taxon>
        <taxon>Cucurbita</taxon>
    </lineage>
</organism>
<accession>A0AAV6NWY4</accession>
<evidence type="ECO:0000256" key="1">
    <source>
        <dbReference type="SAM" id="MobiDB-lite"/>
    </source>
</evidence>
<dbReference type="Proteomes" id="UP000685013">
    <property type="component" value="Chromosome 4"/>
</dbReference>
<feature type="non-terminal residue" evidence="2">
    <location>
        <position position="1"/>
    </location>
</feature>
<evidence type="ECO:0000313" key="3">
    <source>
        <dbReference type="Proteomes" id="UP000685013"/>
    </source>
</evidence>
<name>A0AAV6NWY4_9ROSI</name>
<dbReference type="EMBL" id="JAGKQH010000004">
    <property type="protein sequence ID" value="KAG6602694.1"/>
    <property type="molecule type" value="Genomic_DNA"/>
</dbReference>
<keyword evidence="3" id="KW-1185">Reference proteome</keyword>
<reference evidence="2 3" key="1">
    <citation type="journal article" date="2021" name="Hortic Res">
        <title>The domestication of Cucurbita argyrosperma as revealed by the genome of its wild relative.</title>
        <authorList>
            <person name="Barrera-Redondo J."/>
            <person name="Sanchez-de la Vega G."/>
            <person name="Aguirre-Liguori J.A."/>
            <person name="Castellanos-Morales G."/>
            <person name="Gutierrez-Guerrero Y.T."/>
            <person name="Aguirre-Dugua X."/>
            <person name="Aguirre-Planter E."/>
            <person name="Tenaillon M.I."/>
            <person name="Lira-Saade R."/>
            <person name="Eguiarte L.E."/>
        </authorList>
    </citation>
    <scope>NUCLEOTIDE SEQUENCE [LARGE SCALE GENOMIC DNA]</scope>
    <source>
        <strain evidence="2">JBR-2021</strain>
    </source>
</reference>
<gene>
    <name evidence="2" type="ORF">SDJN03_07927</name>
</gene>
<evidence type="ECO:0000313" key="2">
    <source>
        <dbReference type="EMBL" id="KAG6602694.1"/>
    </source>
</evidence>
<sequence length="340" mass="36739">MLYRHLHLSSSTSSRIRLFILFPEPEKTRNVIHHPKTEAWFVDALKSAKISQKGRDFLVGFDGDALIGENEAKVVADLGNGGVSLAESMLLETSSSFESSSSSDFGLSSLDSTVKLPTTSDSVATLSSENPVQSNFHGSGVYPQNPIGFSGYALASRPNSFQQQALQLVDSCQLPAVYPMPSYYPVQQPQFVHYQPMPSHIYPVYILPVGQTQVSAPSNLPAQWDLHNAATGSLSHPLPQVAHKEVTPEPRTQEFGAMAMKSADGVQQQPVNISNDAAAAASGEVACTHNECDPERTLIYKSQPPPPPPLVPSQLQSNAQATTNILSDAMSQLQMIQTKP</sequence>
<proteinExistence type="predicted"/>
<feature type="region of interest" description="Disordered" evidence="1">
    <location>
        <begin position="299"/>
        <end position="318"/>
    </location>
</feature>
<comment type="caution">
    <text evidence="2">The sequence shown here is derived from an EMBL/GenBank/DDBJ whole genome shotgun (WGS) entry which is preliminary data.</text>
</comment>
<protein>
    <submittedName>
        <fullName evidence="2">Uncharacterized protein</fullName>
    </submittedName>
</protein>